<proteinExistence type="predicted"/>
<evidence type="ECO:0000313" key="2">
    <source>
        <dbReference type="EnsemblMetazoa" id="CJA13795.1"/>
    </source>
</evidence>
<dbReference type="OMA" id="IDSLMMH"/>
<protein>
    <submittedName>
        <fullName evidence="2">Uncharacterized protein</fullName>
    </submittedName>
</protein>
<dbReference type="Proteomes" id="UP000005237">
    <property type="component" value="Unassembled WGS sequence"/>
</dbReference>
<dbReference type="EnsemblMetazoa" id="CJA13795.1">
    <property type="protein sequence ID" value="CJA13795.1"/>
    <property type="gene ID" value="WBGene00132999"/>
</dbReference>
<feature type="region of interest" description="Disordered" evidence="1">
    <location>
        <begin position="1"/>
        <end position="88"/>
    </location>
</feature>
<name>A0A8R1HXK0_CAEJA</name>
<dbReference type="AlphaFoldDB" id="A0A8R1HXK0"/>
<organism evidence="2 3">
    <name type="scientific">Caenorhabditis japonica</name>
    <dbReference type="NCBI Taxonomy" id="281687"/>
    <lineage>
        <taxon>Eukaryota</taxon>
        <taxon>Metazoa</taxon>
        <taxon>Ecdysozoa</taxon>
        <taxon>Nematoda</taxon>
        <taxon>Chromadorea</taxon>
        <taxon>Rhabditida</taxon>
        <taxon>Rhabditina</taxon>
        <taxon>Rhabditomorpha</taxon>
        <taxon>Rhabditoidea</taxon>
        <taxon>Rhabditidae</taxon>
        <taxon>Peloderinae</taxon>
        <taxon>Caenorhabditis</taxon>
    </lineage>
</organism>
<feature type="compositionally biased region" description="Acidic residues" evidence="1">
    <location>
        <begin position="22"/>
        <end position="33"/>
    </location>
</feature>
<evidence type="ECO:0000313" key="3">
    <source>
        <dbReference type="Proteomes" id="UP000005237"/>
    </source>
</evidence>
<feature type="compositionally biased region" description="Basic and acidic residues" evidence="1">
    <location>
        <begin position="60"/>
        <end position="71"/>
    </location>
</feature>
<sequence length="202" mass="22847">MYNDPLDDMENENSNLQNPIEYAEESNDDDEFLPGERPRQLGGNLPEEQLLEQTSIRTTPSDEAKGSKKQEDADEDDEPPLEPTPLGNAIDSLMMHWCQLLTNVSVKAPVPPPSTLDHVKEVAEVCSKHFRDASVDVSNEFTRLGVQWELEQAHDQFILEDANLDEAIARQERLLESAKEVLTRRANIFNSEFPMAGKHFTT</sequence>
<accession>A0A8R1HXK0</accession>
<evidence type="ECO:0000256" key="1">
    <source>
        <dbReference type="SAM" id="MobiDB-lite"/>
    </source>
</evidence>
<reference evidence="3" key="1">
    <citation type="submission" date="2010-08" db="EMBL/GenBank/DDBJ databases">
        <authorList>
            <consortium name="Caenorhabditis japonica Sequencing Consortium"/>
            <person name="Wilson R.K."/>
        </authorList>
    </citation>
    <scope>NUCLEOTIDE SEQUENCE [LARGE SCALE GENOMIC DNA]</scope>
    <source>
        <strain evidence="3">DF5081</strain>
    </source>
</reference>
<reference evidence="2" key="2">
    <citation type="submission" date="2022-06" db="UniProtKB">
        <authorList>
            <consortium name="EnsemblMetazoa"/>
        </authorList>
    </citation>
    <scope>IDENTIFICATION</scope>
    <source>
        <strain evidence="2">DF5081</strain>
    </source>
</reference>
<keyword evidence="3" id="KW-1185">Reference proteome</keyword>
<feature type="compositionally biased region" description="Acidic residues" evidence="1">
    <location>
        <begin position="1"/>
        <end position="11"/>
    </location>
</feature>